<evidence type="ECO:0000256" key="5">
    <source>
        <dbReference type="ARBA" id="ARBA00012500"/>
    </source>
</evidence>
<keyword evidence="20" id="KW-1185">Reference proteome</keyword>
<evidence type="ECO:0000256" key="6">
    <source>
        <dbReference type="ARBA" id="ARBA00022448"/>
    </source>
</evidence>
<dbReference type="GO" id="GO:0160182">
    <property type="term" value="F:nitrate reductase (quinone) activity"/>
    <property type="evidence" value="ECO:0007669"/>
    <property type="project" value="UniProtKB-EC"/>
</dbReference>
<comment type="subcellular location">
    <subcellularLocation>
        <location evidence="3">Cell membrane</location>
        <topology evidence="3">Peripheral membrane protein</topology>
    </subcellularLocation>
</comment>
<comment type="caution">
    <text evidence="19">The sequence shown here is derived from an EMBL/GenBank/DDBJ whole genome shotgun (WGS) entry which is preliminary data.</text>
</comment>
<keyword evidence="8" id="KW-0004">4Fe-4S</keyword>
<dbReference type="InterPro" id="IPR006657">
    <property type="entry name" value="MoPterin_dinucl-bd_dom"/>
</dbReference>
<keyword evidence="7" id="KW-1003">Cell membrane</keyword>
<keyword evidence="15" id="KW-0534">Nitrate assimilation</keyword>
<evidence type="ECO:0000256" key="2">
    <source>
        <dbReference type="ARBA" id="ARBA00001966"/>
    </source>
</evidence>
<comment type="catalytic activity">
    <reaction evidence="17">
        <text>nitrate + a quinol = a quinone + nitrite + H2O</text>
        <dbReference type="Rhea" id="RHEA:56144"/>
        <dbReference type="ChEBI" id="CHEBI:15377"/>
        <dbReference type="ChEBI" id="CHEBI:16301"/>
        <dbReference type="ChEBI" id="CHEBI:17632"/>
        <dbReference type="ChEBI" id="CHEBI:24646"/>
        <dbReference type="ChEBI" id="CHEBI:132124"/>
        <dbReference type="EC" id="1.7.5.1"/>
    </reaction>
</comment>
<dbReference type="SMART" id="SM00926">
    <property type="entry name" value="Molybdop_Fe4S4"/>
    <property type="match status" value="1"/>
</dbReference>
<evidence type="ECO:0000256" key="13">
    <source>
        <dbReference type="ARBA" id="ARBA00023004"/>
    </source>
</evidence>
<evidence type="ECO:0000256" key="4">
    <source>
        <dbReference type="ARBA" id="ARBA00010312"/>
    </source>
</evidence>
<dbReference type="GO" id="GO:0046872">
    <property type="term" value="F:metal ion binding"/>
    <property type="evidence" value="ECO:0007669"/>
    <property type="project" value="UniProtKB-KW"/>
</dbReference>
<dbReference type="GO" id="GO:0042128">
    <property type="term" value="P:nitrate assimilation"/>
    <property type="evidence" value="ECO:0007669"/>
    <property type="project" value="UniProtKB-KW"/>
</dbReference>
<name>A0A919DY43_9ACTN</name>
<dbReference type="GO" id="GO:0043546">
    <property type="term" value="F:molybdopterin cofactor binding"/>
    <property type="evidence" value="ECO:0007669"/>
    <property type="project" value="InterPro"/>
</dbReference>
<keyword evidence="14" id="KW-0411">Iron-sulfur</keyword>
<dbReference type="PROSITE" id="PS51669">
    <property type="entry name" value="4FE4S_MOW_BIS_MGD"/>
    <property type="match status" value="1"/>
</dbReference>
<evidence type="ECO:0000256" key="16">
    <source>
        <dbReference type="ARBA" id="ARBA00023136"/>
    </source>
</evidence>
<dbReference type="InterPro" id="IPR027467">
    <property type="entry name" value="MopterinOxRdtase_cofactor_BS"/>
</dbReference>
<evidence type="ECO:0000256" key="9">
    <source>
        <dbReference type="ARBA" id="ARBA00022505"/>
    </source>
</evidence>
<proteinExistence type="inferred from homology"/>
<accession>A0A919DY43</accession>
<dbReference type="GO" id="GO:0051539">
    <property type="term" value="F:4 iron, 4 sulfur cluster binding"/>
    <property type="evidence" value="ECO:0007669"/>
    <property type="project" value="UniProtKB-KW"/>
</dbReference>
<dbReference type="CDD" id="cd02776">
    <property type="entry name" value="MopB_CT_Nitrate-R-NarG-like"/>
    <property type="match status" value="1"/>
</dbReference>
<dbReference type="RefSeq" id="WP_190203367.1">
    <property type="nucleotide sequence ID" value="NZ_BNBI01000003.1"/>
</dbReference>
<keyword evidence="10" id="KW-0479">Metal-binding</keyword>
<dbReference type="InterPro" id="IPR006963">
    <property type="entry name" value="Mopterin_OxRdtase_4Fe-4S_dom"/>
</dbReference>
<gene>
    <name evidence="19" type="ORF">GCM10018772_15280</name>
</gene>
<organism evidence="19 20">
    <name type="scientific">Streptomyces fumanus</name>
    <dbReference type="NCBI Taxonomy" id="67302"/>
    <lineage>
        <taxon>Bacteria</taxon>
        <taxon>Bacillati</taxon>
        <taxon>Actinomycetota</taxon>
        <taxon>Actinomycetes</taxon>
        <taxon>Kitasatosporales</taxon>
        <taxon>Streptomycetaceae</taxon>
        <taxon>Streptomyces</taxon>
    </lineage>
</organism>
<evidence type="ECO:0000256" key="11">
    <source>
        <dbReference type="ARBA" id="ARBA00022982"/>
    </source>
</evidence>
<dbReference type="PROSITE" id="PS00551">
    <property type="entry name" value="MOLYBDOPTERIN_PROK_1"/>
    <property type="match status" value="1"/>
</dbReference>
<sequence length="1219" mass="133988">MGRGKAEAERIAADAAERLFAVGQSLRRAPVTPERRAVFELEQQVNDAPYRERWAHDKVVRSTHGVNCTGSCSWQVYVKDGLITWETQATDYPSAGADRPDYEPRGCPRGAAFSWYTYSPTRVKYPHARGVLLELFRDAKRRHGGDPVAAWAEVTGDPEQRRRYQSARGKGGLVRIGWEEALEIAAAAHVHTLKEYGPDRIAGFSPIPAMSMASHAVGARFHALIGAPMLSFYDWYADLPIASPQVFGDQTDVPESGDWWDAAYLMLWGSNVPVTRTPDAHWMAEARYRGQKVVVVSPDYADATKFADEWLHPHPGTDAALAMAMGHVILKECFVDRQVPYFTDYVKRFTDLPFLVALDERAADGCTPGAFVTAVDLGLAQDAAGEARRWMPVLFDRVTGGPAVPNGTLGDRWGKASEGRWNLDLGDLEPLLSLYGRPEAVTAPVLLPRFDGSAAALRRSVPALRVGGRLVTTVFDLLLAQYGVGREGLDGQWPASYEDATVPCTPAWQEEVTSVSATAAVRAAREFARTAERTRGRCMIVMGAGTNHWFHSDTIYRSFLSLLLLTGCQGVNGGGWAHYVGQEKVRPFAGWQQMATASDWVRPSRQMAGTPYWYLHTDQWRYEKHTADVLTSPTASGALAGLHTADLIAHSVRKGWMPSAPTFSANPLELGRRLHESGADPAAWLAAERDAGRLAYACENPDDPANWPRVLTVWRANLIGSSAKGNEFFLRHLLGASDNASAQEAPPASRPRDVTWREDGPRGKLDLLLALDFRMTSTTLFADLVLPAATWYEKHDLSSTDMHPYVHAFSPAIDPPWQARTDFEIFHGLATEVARLAKGRLDVAHDLVATPLQHDTPGEAPPDAATGPQFTVVERDYTAIGEKMAALGPLVDELGITVKGVTVHPRPEVARLAARCGTAAREPVRGRPLLDTDVKLCEAILALSGTTNGRLAAEGFERLAERCGADSGFTELGASVADRRVEFSDTQARPVQVGASFEWSGKESPDRRYAPFTINTEHAKPWHTLTGRQHFYLDHQWIAEYGEQLPVYRPPLGLDVLGETARGEDGGRSVTVRYLTPHSKWSIHSEYQENLLMQTLARGGPVIWISVADAESIGVADNDWIEAVNPNGVVVARAIVSHRMPPGTVFMYHVQERLVNVPKSETTGRRGGVHNALTRLLIKPTHLIGGHAQLSFAPNYYGPTGNQRDAVTVIRRRAQNVEY</sequence>
<dbReference type="InterPro" id="IPR006655">
    <property type="entry name" value="Mopterin_OxRdtase_prok_CS"/>
</dbReference>
<dbReference type="EMBL" id="BNBI01000003">
    <property type="protein sequence ID" value="GHE92554.1"/>
    <property type="molecule type" value="Genomic_DNA"/>
</dbReference>
<dbReference type="NCBIfam" id="TIGR01580">
    <property type="entry name" value="narG"/>
    <property type="match status" value="1"/>
</dbReference>
<dbReference type="InterPro" id="IPR006468">
    <property type="entry name" value="NarG"/>
</dbReference>
<comment type="similarity">
    <text evidence="4">Belongs to the prokaryotic molybdopterin-containing oxidoreductase family.</text>
</comment>
<evidence type="ECO:0000313" key="20">
    <source>
        <dbReference type="Proteomes" id="UP000630718"/>
    </source>
</evidence>
<comment type="cofactor">
    <cofactor evidence="1">
        <name>Mo-bis(molybdopterin guanine dinucleotide)</name>
        <dbReference type="ChEBI" id="CHEBI:60539"/>
    </cofactor>
</comment>
<dbReference type="AlphaFoldDB" id="A0A919DY43"/>
<evidence type="ECO:0000256" key="17">
    <source>
        <dbReference type="ARBA" id="ARBA00048294"/>
    </source>
</evidence>
<dbReference type="InterPro" id="IPR006656">
    <property type="entry name" value="Mopterin_OxRdtase"/>
</dbReference>
<keyword evidence="6" id="KW-0813">Transport</keyword>
<dbReference type="Pfam" id="PF01568">
    <property type="entry name" value="Molydop_binding"/>
    <property type="match status" value="1"/>
</dbReference>
<evidence type="ECO:0000259" key="18">
    <source>
        <dbReference type="PROSITE" id="PS51669"/>
    </source>
</evidence>
<dbReference type="Gene3D" id="3.40.50.12440">
    <property type="match status" value="1"/>
</dbReference>
<dbReference type="PANTHER" id="PTHR43105:SF2">
    <property type="entry name" value="RESPIRATORY NITRATE REDUCTASE 2 ALPHA CHAIN"/>
    <property type="match status" value="1"/>
</dbReference>
<keyword evidence="13" id="KW-0408">Iron</keyword>
<keyword evidence="9" id="KW-0500">Molybdenum</keyword>
<dbReference type="PANTHER" id="PTHR43105">
    <property type="entry name" value="RESPIRATORY NITRATE REDUCTASE"/>
    <property type="match status" value="1"/>
</dbReference>
<dbReference type="Pfam" id="PF00384">
    <property type="entry name" value="Molybdopterin"/>
    <property type="match status" value="1"/>
</dbReference>
<evidence type="ECO:0000256" key="8">
    <source>
        <dbReference type="ARBA" id="ARBA00022485"/>
    </source>
</evidence>
<dbReference type="Proteomes" id="UP000630718">
    <property type="component" value="Unassembled WGS sequence"/>
</dbReference>
<dbReference type="PROSITE" id="PS00490">
    <property type="entry name" value="MOLYBDOPTERIN_PROK_2"/>
    <property type="match status" value="1"/>
</dbReference>
<protein>
    <recommendedName>
        <fullName evidence="5">nitrate reductase (quinone)</fullName>
        <ecNumber evidence="5">1.7.5.1</ecNumber>
    </recommendedName>
</protein>
<dbReference type="SUPFAM" id="SSF50692">
    <property type="entry name" value="ADC-like"/>
    <property type="match status" value="1"/>
</dbReference>
<dbReference type="GO" id="GO:0009325">
    <property type="term" value="C:nitrate reductase complex"/>
    <property type="evidence" value="ECO:0007669"/>
    <property type="project" value="InterPro"/>
</dbReference>
<dbReference type="EC" id="1.7.5.1" evidence="5"/>
<comment type="cofactor">
    <cofactor evidence="2">
        <name>[4Fe-4S] cluster</name>
        <dbReference type="ChEBI" id="CHEBI:49883"/>
    </cofactor>
</comment>
<dbReference type="GO" id="GO:0005886">
    <property type="term" value="C:plasma membrane"/>
    <property type="evidence" value="ECO:0007669"/>
    <property type="project" value="UniProtKB-SubCell"/>
</dbReference>
<reference evidence="19" key="2">
    <citation type="submission" date="2020-09" db="EMBL/GenBank/DDBJ databases">
        <authorList>
            <person name="Sun Q."/>
            <person name="Ohkuma M."/>
        </authorList>
    </citation>
    <scope>NUCLEOTIDE SEQUENCE</scope>
    <source>
        <strain evidence="19">JCM 4477</strain>
    </source>
</reference>
<evidence type="ECO:0000256" key="1">
    <source>
        <dbReference type="ARBA" id="ARBA00001942"/>
    </source>
</evidence>
<evidence type="ECO:0000313" key="19">
    <source>
        <dbReference type="EMBL" id="GHE92554.1"/>
    </source>
</evidence>
<dbReference type="InterPro" id="IPR037943">
    <property type="entry name" value="MopB_CT_Nitrate-R-NarG-like"/>
</dbReference>
<evidence type="ECO:0000256" key="3">
    <source>
        <dbReference type="ARBA" id="ARBA00004202"/>
    </source>
</evidence>
<keyword evidence="11" id="KW-0249">Electron transport</keyword>
<evidence type="ECO:0000256" key="7">
    <source>
        <dbReference type="ARBA" id="ARBA00022475"/>
    </source>
</evidence>
<evidence type="ECO:0000256" key="15">
    <source>
        <dbReference type="ARBA" id="ARBA00023063"/>
    </source>
</evidence>
<evidence type="ECO:0000256" key="14">
    <source>
        <dbReference type="ARBA" id="ARBA00023014"/>
    </source>
</evidence>
<evidence type="ECO:0000256" key="10">
    <source>
        <dbReference type="ARBA" id="ARBA00022723"/>
    </source>
</evidence>
<reference evidence="19" key="1">
    <citation type="journal article" date="2014" name="Int. J. Syst. Evol. Microbiol.">
        <title>Complete genome sequence of Corynebacterium casei LMG S-19264T (=DSM 44701T), isolated from a smear-ripened cheese.</title>
        <authorList>
            <consortium name="US DOE Joint Genome Institute (JGI-PGF)"/>
            <person name="Walter F."/>
            <person name="Albersmeier A."/>
            <person name="Kalinowski J."/>
            <person name="Ruckert C."/>
        </authorList>
    </citation>
    <scope>NUCLEOTIDE SEQUENCE</scope>
    <source>
        <strain evidence="19">JCM 4477</strain>
    </source>
</reference>
<keyword evidence="16" id="KW-0472">Membrane</keyword>
<dbReference type="CDD" id="cd02750">
    <property type="entry name" value="MopB_Nitrate-R-NarG-like"/>
    <property type="match status" value="1"/>
</dbReference>
<evidence type="ECO:0000256" key="12">
    <source>
        <dbReference type="ARBA" id="ARBA00023002"/>
    </source>
</evidence>
<feature type="domain" description="4Fe-4S Mo/W bis-MGD-type" evidence="18">
    <location>
        <begin position="57"/>
        <end position="121"/>
    </location>
</feature>
<keyword evidence="12" id="KW-0560">Oxidoreductase</keyword>
<dbReference type="SUPFAM" id="SSF53706">
    <property type="entry name" value="Formate dehydrogenase/DMSO reductase, domains 1-3"/>
    <property type="match status" value="1"/>
</dbReference>
<dbReference type="InterPro" id="IPR009010">
    <property type="entry name" value="Asp_de-COase-like_dom_sf"/>
</dbReference>
<dbReference type="InterPro" id="IPR050123">
    <property type="entry name" value="Prok_molybdopt-oxidoreductase"/>
</dbReference>